<feature type="transmembrane region" description="Helical" evidence="2">
    <location>
        <begin position="12"/>
        <end position="33"/>
    </location>
</feature>
<dbReference type="Proteomes" id="UP001237642">
    <property type="component" value="Unassembled WGS sequence"/>
</dbReference>
<reference evidence="3" key="2">
    <citation type="submission" date="2023-05" db="EMBL/GenBank/DDBJ databases">
        <authorList>
            <person name="Schelkunov M.I."/>
        </authorList>
    </citation>
    <scope>NUCLEOTIDE SEQUENCE</scope>
    <source>
        <strain evidence="3">Hsosn_3</strain>
        <tissue evidence="3">Leaf</tissue>
    </source>
</reference>
<keyword evidence="2" id="KW-1133">Transmembrane helix</keyword>
<keyword evidence="3" id="KW-0813">Transport</keyword>
<organism evidence="3 4">
    <name type="scientific">Heracleum sosnowskyi</name>
    <dbReference type="NCBI Taxonomy" id="360622"/>
    <lineage>
        <taxon>Eukaryota</taxon>
        <taxon>Viridiplantae</taxon>
        <taxon>Streptophyta</taxon>
        <taxon>Embryophyta</taxon>
        <taxon>Tracheophyta</taxon>
        <taxon>Spermatophyta</taxon>
        <taxon>Magnoliopsida</taxon>
        <taxon>eudicotyledons</taxon>
        <taxon>Gunneridae</taxon>
        <taxon>Pentapetalae</taxon>
        <taxon>asterids</taxon>
        <taxon>campanulids</taxon>
        <taxon>Apiales</taxon>
        <taxon>Apiaceae</taxon>
        <taxon>Apioideae</taxon>
        <taxon>apioid superclade</taxon>
        <taxon>Tordylieae</taxon>
        <taxon>Tordyliinae</taxon>
        <taxon>Heracleum</taxon>
    </lineage>
</organism>
<protein>
    <submittedName>
        <fullName evidence="3">Outward-rectifying potassium channel 4-like protein</fullName>
    </submittedName>
</protein>
<feature type="region of interest" description="Disordered" evidence="1">
    <location>
        <begin position="46"/>
        <end position="97"/>
    </location>
</feature>
<keyword evidence="2" id="KW-0472">Membrane</keyword>
<dbReference type="PANTHER" id="PTHR33564">
    <property type="entry name" value="TRANSMEMBRANE PROTEIN"/>
    <property type="match status" value="1"/>
</dbReference>
<accession>A0AAD8JFS8</accession>
<keyword evidence="3" id="KW-0407">Ion channel</keyword>
<proteinExistence type="predicted"/>
<dbReference type="PANTHER" id="PTHR33564:SF11">
    <property type="entry name" value="OS06G0604600 PROTEIN"/>
    <property type="match status" value="1"/>
</dbReference>
<sequence>MASSILNSNTTTTVVLATAMAVSGTVIVLALRLQKFSLNHLPRSCISSEDKKRGKKKKKVQFAEDVVEPSGNGEEFRKRHANQHNYKKNTSSSRSSDYKVAREMAANRMALYNGILRDRVVNRTAYSY</sequence>
<evidence type="ECO:0000256" key="1">
    <source>
        <dbReference type="SAM" id="MobiDB-lite"/>
    </source>
</evidence>
<comment type="caution">
    <text evidence="3">The sequence shown here is derived from an EMBL/GenBank/DDBJ whole genome shotgun (WGS) entry which is preliminary data.</text>
</comment>
<evidence type="ECO:0000256" key="2">
    <source>
        <dbReference type="SAM" id="Phobius"/>
    </source>
</evidence>
<dbReference type="AlphaFoldDB" id="A0AAD8JFS8"/>
<reference evidence="3" key="1">
    <citation type="submission" date="2023-02" db="EMBL/GenBank/DDBJ databases">
        <title>Genome of toxic invasive species Heracleum sosnowskyi carries increased number of genes despite the absence of recent whole-genome duplications.</title>
        <authorList>
            <person name="Schelkunov M."/>
            <person name="Shtratnikova V."/>
            <person name="Makarenko M."/>
            <person name="Klepikova A."/>
            <person name="Omelchenko D."/>
            <person name="Novikova G."/>
            <person name="Obukhova E."/>
            <person name="Bogdanov V."/>
            <person name="Penin A."/>
            <person name="Logacheva M."/>
        </authorList>
    </citation>
    <scope>NUCLEOTIDE SEQUENCE</scope>
    <source>
        <strain evidence="3">Hsosn_3</strain>
        <tissue evidence="3">Leaf</tissue>
    </source>
</reference>
<gene>
    <name evidence="3" type="ORF">POM88_003142</name>
</gene>
<keyword evidence="3" id="KW-0406">Ion transport</keyword>
<evidence type="ECO:0000313" key="3">
    <source>
        <dbReference type="EMBL" id="KAK1403537.1"/>
    </source>
</evidence>
<name>A0AAD8JFS8_9APIA</name>
<dbReference type="GO" id="GO:0034220">
    <property type="term" value="P:monoatomic ion transmembrane transport"/>
    <property type="evidence" value="ECO:0007669"/>
    <property type="project" value="UniProtKB-KW"/>
</dbReference>
<dbReference type="EMBL" id="JAUIZM010000001">
    <property type="protein sequence ID" value="KAK1403537.1"/>
    <property type="molecule type" value="Genomic_DNA"/>
</dbReference>
<keyword evidence="4" id="KW-1185">Reference proteome</keyword>
<evidence type="ECO:0000313" key="4">
    <source>
        <dbReference type="Proteomes" id="UP001237642"/>
    </source>
</evidence>
<keyword evidence="2" id="KW-0812">Transmembrane</keyword>
<feature type="compositionally biased region" description="Basic residues" evidence="1">
    <location>
        <begin position="78"/>
        <end position="87"/>
    </location>
</feature>